<dbReference type="GeneID" id="115381468"/>
<dbReference type="SUPFAM" id="SSF54060">
    <property type="entry name" value="His-Me finger endonucleases"/>
    <property type="match status" value="1"/>
</dbReference>
<reference evidence="4" key="3">
    <citation type="submission" date="2025-09" db="UniProtKB">
        <authorList>
            <consortium name="Ensembl"/>
        </authorList>
    </citation>
    <scope>IDENTIFICATION</scope>
</reference>
<dbReference type="RefSeq" id="XP_029938768.1">
    <property type="nucleotide sequence ID" value="XM_030082908.1"/>
</dbReference>
<dbReference type="GO" id="GO:0016787">
    <property type="term" value="F:hydrolase activity"/>
    <property type="evidence" value="ECO:0007669"/>
    <property type="project" value="InterPro"/>
</dbReference>
<organism evidence="4 5">
    <name type="scientific">Salarias fasciatus</name>
    <name type="common">Jewelled blenny</name>
    <name type="synonym">Blennius fasciatus</name>
    <dbReference type="NCBI Taxonomy" id="181472"/>
    <lineage>
        <taxon>Eukaryota</taxon>
        <taxon>Metazoa</taxon>
        <taxon>Chordata</taxon>
        <taxon>Craniata</taxon>
        <taxon>Vertebrata</taxon>
        <taxon>Euteleostomi</taxon>
        <taxon>Actinopterygii</taxon>
        <taxon>Neopterygii</taxon>
        <taxon>Teleostei</taxon>
        <taxon>Neoteleostei</taxon>
        <taxon>Acanthomorphata</taxon>
        <taxon>Ovalentaria</taxon>
        <taxon>Blenniimorphae</taxon>
        <taxon>Blenniiformes</taxon>
        <taxon>Blennioidei</taxon>
        <taxon>Blenniidae</taxon>
        <taxon>Salariinae</taxon>
        <taxon>Salarias</taxon>
    </lineage>
</organism>
<dbReference type="AlphaFoldDB" id="A0A672HJ83"/>
<protein>
    <submittedName>
        <fullName evidence="4">Endonuclease domain-containing 1 protein-like</fullName>
    </submittedName>
</protein>
<dbReference type="Pfam" id="PF01223">
    <property type="entry name" value="Endonuclease_NS"/>
    <property type="match status" value="1"/>
</dbReference>
<feature type="domain" description="DNA/RNA non-specific endonuclease/pyrophosphatase/phosphodiesterase" evidence="3">
    <location>
        <begin position="64"/>
        <end position="289"/>
    </location>
</feature>
<dbReference type="InterPro" id="IPR044929">
    <property type="entry name" value="DNA/RNA_non-sp_Endonuclease_sf"/>
</dbReference>
<dbReference type="SMART" id="SM00477">
    <property type="entry name" value="NUC"/>
    <property type="match status" value="1"/>
</dbReference>
<dbReference type="InterPro" id="IPR020821">
    <property type="entry name" value="ENPP1-3/EXOG-like_nuc-like"/>
</dbReference>
<dbReference type="InterPro" id="IPR001604">
    <property type="entry name" value="Endo_G_ENPP1-like_dom"/>
</dbReference>
<feature type="chain" id="PRO_5025487417" evidence="1">
    <location>
        <begin position="20"/>
        <end position="346"/>
    </location>
</feature>
<dbReference type="Ensembl" id="ENSSFAT00005030047.1">
    <property type="protein sequence ID" value="ENSSFAP00005028980.1"/>
    <property type="gene ID" value="ENSSFAG00005014738.1"/>
</dbReference>
<dbReference type="InterPro" id="IPR044925">
    <property type="entry name" value="His-Me_finger_sf"/>
</dbReference>
<dbReference type="RefSeq" id="XP_029938759.1">
    <property type="nucleotide sequence ID" value="XM_030082899.1"/>
</dbReference>
<evidence type="ECO:0000313" key="4">
    <source>
        <dbReference type="Ensembl" id="ENSSFAP00005028980.1"/>
    </source>
</evidence>
<evidence type="ECO:0000259" key="2">
    <source>
        <dbReference type="SMART" id="SM00477"/>
    </source>
</evidence>
<evidence type="ECO:0000256" key="1">
    <source>
        <dbReference type="SAM" id="SignalP"/>
    </source>
</evidence>
<dbReference type="Gene3D" id="3.40.570.10">
    <property type="entry name" value="Extracellular Endonuclease, subunit A"/>
    <property type="match status" value="1"/>
</dbReference>
<dbReference type="InParanoid" id="A0A672HJ83"/>
<accession>A0A672HJ83</accession>
<dbReference type="InterPro" id="IPR039015">
    <property type="entry name" value="ENDOD1"/>
</dbReference>
<evidence type="ECO:0000313" key="5">
    <source>
        <dbReference type="Proteomes" id="UP000472267"/>
    </source>
</evidence>
<dbReference type="GO" id="GO:0003676">
    <property type="term" value="F:nucleic acid binding"/>
    <property type="evidence" value="ECO:0007669"/>
    <property type="project" value="InterPro"/>
</dbReference>
<feature type="domain" description="ENPP1-3/EXOG-like endonuclease/phosphodiesterase" evidence="2">
    <location>
        <begin position="65"/>
        <end position="271"/>
    </location>
</feature>
<proteinExistence type="predicted"/>
<dbReference type="RefSeq" id="XP_029938739.1">
    <property type="nucleotide sequence ID" value="XM_030082879.1"/>
</dbReference>
<reference evidence="4" key="1">
    <citation type="submission" date="2019-06" db="EMBL/GenBank/DDBJ databases">
        <authorList>
            <consortium name="Wellcome Sanger Institute Data Sharing"/>
        </authorList>
    </citation>
    <scope>NUCLEOTIDE SEQUENCE [LARGE SCALE GENOMIC DNA]</scope>
</reference>
<dbReference type="GO" id="GO:0046872">
    <property type="term" value="F:metal ion binding"/>
    <property type="evidence" value="ECO:0007669"/>
    <property type="project" value="InterPro"/>
</dbReference>
<reference evidence="4" key="2">
    <citation type="submission" date="2025-08" db="UniProtKB">
        <authorList>
            <consortium name="Ensembl"/>
        </authorList>
    </citation>
    <scope>IDENTIFICATION</scope>
</reference>
<dbReference type="SMART" id="SM00892">
    <property type="entry name" value="Endonuclease_NS"/>
    <property type="match status" value="1"/>
</dbReference>
<gene>
    <name evidence="4" type="primary">LOC115381468</name>
</gene>
<dbReference type="RefSeq" id="XP_029938749.1">
    <property type="nucleotide sequence ID" value="XM_030082889.1"/>
</dbReference>
<evidence type="ECO:0000259" key="3">
    <source>
        <dbReference type="SMART" id="SM00892"/>
    </source>
</evidence>
<keyword evidence="1" id="KW-0732">Signal</keyword>
<dbReference type="OrthoDB" id="69221at2759"/>
<dbReference type="RefSeq" id="XP_029938730.1">
    <property type="nucleotide sequence ID" value="XM_030082870.1"/>
</dbReference>
<sequence length="346" mass="38867">MASLQWFFLLALSFAPTLAEVVGSLADCSQFLLDDTPPQIPGVVEGGRIQNQNRYKPICQTYRNTRRFLTLYDVQKRIPVFSAYRYRGVKEAGRPKKHWMVEPQLENEGANKTMTGRDNRQHYIYQAIDTDFRSNGTFDRGHLFPSSHALTREHKRATFTLTNIVPQAGSFNQGSWSRMETCVKCVMDGYCVNGSGAVESFVVTGARPSTNKTLNNRVNIPTMLWSAFCCHSSKTQAWMASAYWRDNVPDSRGREYLQPGTLAQLQERLRTADSEFQVFPGTDCPLNATVRQFYPQMKNCQCEPSASKSDTSTPASGTASFISPVSLLSSFLSLLCIGIQYRPLSL</sequence>
<keyword evidence="5" id="KW-1185">Reference proteome</keyword>
<name>A0A672HJ83_SALFA</name>
<feature type="signal peptide" evidence="1">
    <location>
        <begin position="1"/>
        <end position="19"/>
    </location>
</feature>
<dbReference type="OMA" id="FILPQYP"/>
<dbReference type="Proteomes" id="UP000472267">
    <property type="component" value="Chromosome 3"/>
</dbReference>
<dbReference type="PANTHER" id="PTHR21472">
    <property type="entry name" value="ENDONUCLEASE DOMAIN-CONTAINING 1 PROTEIN ENDOD1"/>
    <property type="match status" value="1"/>
</dbReference>
<dbReference type="PANTHER" id="PTHR21472:SF15">
    <property type="entry name" value="ENDONUCLEASE DOMAIN-CONTAINING 1 PROTEIN-RELATED"/>
    <property type="match status" value="1"/>
</dbReference>